<name>A0AAF5DDI8_STRER</name>
<sequence length="326" mass="36500">MLQNQLQFRYILKLLLEKLQCFRISSFTPKKHPCFRFGSSRATASNSSHNSFHAPDSVLVKQQLPVHFRRVLMLLIPLQLSCSIVTYSSSLQKSLHFPDSVPLALILNEFLPKEKSLHVSDSAPVEQHPPILLTTASILQNQLNNSFRFTTEEFLCSLFYSSITTNSNSSQKSFCAPDSAVKSLHAPDFAPVEQQLPTHDRRAFMLQIQLQYSSFQESVYTSNYASVKQQPPISSTTASMLQIQLNNSLQFAPKESPPVSFSLSPLQKSSYASDSAPVEQQFSTLTEGLPCFRLNCSITTSSSSLQRSFNVSDSVPVEQQPPKQQQ</sequence>
<keyword evidence="1" id="KW-1185">Reference proteome</keyword>
<evidence type="ECO:0000313" key="1">
    <source>
        <dbReference type="Proteomes" id="UP000035681"/>
    </source>
</evidence>
<dbReference type="AlphaFoldDB" id="A0AAF5DDI8"/>
<reference evidence="2" key="1">
    <citation type="submission" date="2024-02" db="UniProtKB">
        <authorList>
            <consortium name="WormBaseParasite"/>
        </authorList>
    </citation>
    <scope>IDENTIFICATION</scope>
</reference>
<dbReference type="Proteomes" id="UP000035681">
    <property type="component" value="Unplaced"/>
</dbReference>
<dbReference type="WBParaSite" id="TCONS_00010340.p1">
    <property type="protein sequence ID" value="TCONS_00010340.p1"/>
    <property type="gene ID" value="XLOC_003399"/>
</dbReference>
<evidence type="ECO:0000313" key="2">
    <source>
        <dbReference type="WBParaSite" id="TCONS_00010340.p1"/>
    </source>
</evidence>
<organism evidence="1 2">
    <name type="scientific">Strongyloides stercoralis</name>
    <name type="common">Threadworm</name>
    <dbReference type="NCBI Taxonomy" id="6248"/>
    <lineage>
        <taxon>Eukaryota</taxon>
        <taxon>Metazoa</taxon>
        <taxon>Ecdysozoa</taxon>
        <taxon>Nematoda</taxon>
        <taxon>Chromadorea</taxon>
        <taxon>Rhabditida</taxon>
        <taxon>Tylenchina</taxon>
        <taxon>Panagrolaimomorpha</taxon>
        <taxon>Strongyloidoidea</taxon>
        <taxon>Strongyloididae</taxon>
        <taxon>Strongyloides</taxon>
    </lineage>
</organism>
<accession>A0AAF5DDI8</accession>
<protein>
    <submittedName>
        <fullName evidence="2">Uncharacterized protein</fullName>
    </submittedName>
</protein>
<proteinExistence type="predicted"/>